<name>A0A1G6DRM3_9BACT</name>
<organism evidence="9 10">
    <name type="scientific">Desulfonatronum thiosulfatophilum</name>
    <dbReference type="NCBI Taxonomy" id="617002"/>
    <lineage>
        <taxon>Bacteria</taxon>
        <taxon>Pseudomonadati</taxon>
        <taxon>Thermodesulfobacteriota</taxon>
        <taxon>Desulfovibrionia</taxon>
        <taxon>Desulfovibrionales</taxon>
        <taxon>Desulfonatronaceae</taxon>
        <taxon>Desulfonatronum</taxon>
    </lineage>
</organism>
<dbReference type="STRING" id="617002.SAMN05660653_02347"/>
<dbReference type="Proteomes" id="UP000198771">
    <property type="component" value="Unassembled WGS sequence"/>
</dbReference>
<proteinExistence type="inferred from homology"/>
<dbReference type="InterPro" id="IPR022572">
    <property type="entry name" value="DNA_rep/recomb_RecO_N"/>
</dbReference>
<accession>A0A1G6DRM3</accession>
<dbReference type="HAMAP" id="MF_00201">
    <property type="entry name" value="RecO"/>
    <property type="match status" value="1"/>
</dbReference>
<gene>
    <name evidence="7" type="primary">recO</name>
    <name evidence="9" type="ORF">SAMN05660653_02347</name>
</gene>
<evidence type="ECO:0000313" key="10">
    <source>
        <dbReference type="Proteomes" id="UP000198771"/>
    </source>
</evidence>
<dbReference type="Pfam" id="PF11967">
    <property type="entry name" value="RecO_N"/>
    <property type="match status" value="1"/>
</dbReference>
<evidence type="ECO:0000256" key="4">
    <source>
        <dbReference type="ARBA" id="ARBA00023172"/>
    </source>
</evidence>
<dbReference type="AlphaFoldDB" id="A0A1G6DRM3"/>
<dbReference type="Gene3D" id="1.20.1440.120">
    <property type="entry name" value="Recombination protein O, C-terminal domain"/>
    <property type="match status" value="1"/>
</dbReference>
<dbReference type="InterPro" id="IPR042242">
    <property type="entry name" value="RecO_C"/>
</dbReference>
<dbReference type="PANTHER" id="PTHR33991">
    <property type="entry name" value="DNA REPAIR PROTEIN RECO"/>
    <property type="match status" value="1"/>
</dbReference>
<protein>
    <recommendedName>
        <fullName evidence="2 7">DNA repair protein RecO</fullName>
    </recommendedName>
    <alternativeName>
        <fullName evidence="6 7">Recombination protein O</fullName>
    </alternativeName>
</protein>
<dbReference type="RefSeq" id="WP_279615061.1">
    <property type="nucleotide sequence ID" value="NZ_FMXO01000013.1"/>
</dbReference>
<evidence type="ECO:0000256" key="7">
    <source>
        <dbReference type="HAMAP-Rule" id="MF_00201"/>
    </source>
</evidence>
<dbReference type="SUPFAM" id="SSF50249">
    <property type="entry name" value="Nucleic acid-binding proteins"/>
    <property type="match status" value="1"/>
</dbReference>
<dbReference type="InterPro" id="IPR003717">
    <property type="entry name" value="RecO"/>
</dbReference>
<evidence type="ECO:0000256" key="2">
    <source>
        <dbReference type="ARBA" id="ARBA00021310"/>
    </source>
</evidence>
<dbReference type="Gene3D" id="2.40.50.140">
    <property type="entry name" value="Nucleic acid-binding proteins"/>
    <property type="match status" value="1"/>
</dbReference>
<evidence type="ECO:0000256" key="6">
    <source>
        <dbReference type="ARBA" id="ARBA00033409"/>
    </source>
</evidence>
<dbReference type="SUPFAM" id="SSF57863">
    <property type="entry name" value="ArfGap/RecO-like zinc finger"/>
    <property type="match status" value="1"/>
</dbReference>
<dbReference type="NCBIfam" id="TIGR00613">
    <property type="entry name" value="reco"/>
    <property type="match status" value="1"/>
</dbReference>
<evidence type="ECO:0000256" key="3">
    <source>
        <dbReference type="ARBA" id="ARBA00022763"/>
    </source>
</evidence>
<comment type="function">
    <text evidence="7">Involved in DNA repair and RecF pathway recombination.</text>
</comment>
<keyword evidence="10" id="KW-1185">Reference proteome</keyword>
<dbReference type="Pfam" id="PF02565">
    <property type="entry name" value="RecO_C"/>
    <property type="match status" value="1"/>
</dbReference>
<dbReference type="GO" id="GO:0006310">
    <property type="term" value="P:DNA recombination"/>
    <property type="evidence" value="ECO:0007669"/>
    <property type="project" value="UniProtKB-UniRule"/>
</dbReference>
<feature type="domain" description="DNA replication/recombination mediator RecO N-terminal" evidence="8">
    <location>
        <begin position="1"/>
        <end position="82"/>
    </location>
</feature>
<sequence>MQQEWTGEGLIFKVGRFREIDCWVRFFSPTFGLTTAMAFGGSRSRRRFCGCLDALNSVLFKVRFFPAKGCCTLEEATLLRMFPRLRQDAARTGLAANCLSFLQALRITPEEAPVVYALLMETLEVLDQAENVSPVFLQLFRARICFDHGYAPELETCAVCGREQPEQTGKRLTLALDKGRICCARCVPGAGRNLEIGPETQVILGSLSTSRPGQWVLIPMSAATRGEIFQVVDGYVRHHLGLRWSHGRFVAA</sequence>
<dbReference type="GO" id="GO:0006302">
    <property type="term" value="P:double-strand break repair"/>
    <property type="evidence" value="ECO:0007669"/>
    <property type="project" value="TreeGrafter"/>
</dbReference>
<dbReference type="PANTHER" id="PTHR33991:SF1">
    <property type="entry name" value="DNA REPAIR PROTEIN RECO"/>
    <property type="match status" value="1"/>
</dbReference>
<dbReference type="InterPro" id="IPR012340">
    <property type="entry name" value="NA-bd_OB-fold"/>
</dbReference>
<evidence type="ECO:0000313" key="9">
    <source>
        <dbReference type="EMBL" id="SDB47799.1"/>
    </source>
</evidence>
<evidence type="ECO:0000256" key="5">
    <source>
        <dbReference type="ARBA" id="ARBA00023204"/>
    </source>
</evidence>
<keyword evidence="4 7" id="KW-0233">DNA recombination</keyword>
<keyword evidence="3 7" id="KW-0227">DNA damage</keyword>
<keyword evidence="5 7" id="KW-0234">DNA repair</keyword>
<evidence type="ECO:0000259" key="8">
    <source>
        <dbReference type="Pfam" id="PF11967"/>
    </source>
</evidence>
<evidence type="ECO:0000256" key="1">
    <source>
        <dbReference type="ARBA" id="ARBA00007452"/>
    </source>
</evidence>
<dbReference type="EMBL" id="FMXO01000013">
    <property type="protein sequence ID" value="SDB47799.1"/>
    <property type="molecule type" value="Genomic_DNA"/>
</dbReference>
<reference evidence="9 10" key="1">
    <citation type="submission" date="2016-10" db="EMBL/GenBank/DDBJ databases">
        <authorList>
            <person name="de Groot N.N."/>
        </authorList>
    </citation>
    <scope>NUCLEOTIDE SEQUENCE [LARGE SCALE GENOMIC DNA]</scope>
    <source>
        <strain evidence="9 10">ASO4-2</strain>
    </source>
</reference>
<dbReference type="GO" id="GO:0043590">
    <property type="term" value="C:bacterial nucleoid"/>
    <property type="evidence" value="ECO:0007669"/>
    <property type="project" value="TreeGrafter"/>
</dbReference>
<dbReference type="InterPro" id="IPR037278">
    <property type="entry name" value="ARFGAP/RecO"/>
</dbReference>
<comment type="similarity">
    <text evidence="1 7">Belongs to the RecO family.</text>
</comment>